<dbReference type="Proteomes" id="UP000076798">
    <property type="component" value="Unassembled WGS sequence"/>
</dbReference>
<sequence>MSRSIYNIIGAVGALGLYSTNTVYTTAHRPPLTPHQKMSHTRRSKKIEKDRNKECLTYIRQRRLALQGTKRYTPGLSLPSNIR</sequence>
<feature type="region of interest" description="Disordered" evidence="1">
    <location>
        <begin position="28"/>
        <end position="49"/>
    </location>
</feature>
<protein>
    <submittedName>
        <fullName evidence="2">Uncharacterized protein</fullName>
    </submittedName>
</protein>
<evidence type="ECO:0000313" key="2">
    <source>
        <dbReference type="EMBL" id="KZT40437.1"/>
    </source>
</evidence>
<evidence type="ECO:0000256" key="1">
    <source>
        <dbReference type="SAM" id="MobiDB-lite"/>
    </source>
</evidence>
<keyword evidence="3" id="KW-1185">Reference proteome</keyword>
<reference evidence="2 3" key="1">
    <citation type="journal article" date="2016" name="Mol. Biol. Evol.">
        <title>Comparative Genomics of Early-Diverging Mushroom-Forming Fungi Provides Insights into the Origins of Lignocellulose Decay Capabilities.</title>
        <authorList>
            <person name="Nagy L.G."/>
            <person name="Riley R."/>
            <person name="Tritt A."/>
            <person name="Adam C."/>
            <person name="Daum C."/>
            <person name="Floudas D."/>
            <person name="Sun H."/>
            <person name="Yadav J.S."/>
            <person name="Pangilinan J."/>
            <person name="Larsson K.H."/>
            <person name="Matsuura K."/>
            <person name="Barry K."/>
            <person name="Labutti K."/>
            <person name="Kuo R."/>
            <person name="Ohm R.A."/>
            <person name="Bhattacharya S.S."/>
            <person name="Shirouzu T."/>
            <person name="Yoshinaga Y."/>
            <person name="Martin F.M."/>
            <person name="Grigoriev I.V."/>
            <person name="Hibbett D.S."/>
        </authorList>
    </citation>
    <scope>NUCLEOTIDE SEQUENCE [LARGE SCALE GENOMIC DNA]</scope>
    <source>
        <strain evidence="2 3">HHB10207 ss-3</strain>
    </source>
</reference>
<name>A0A166F9Z0_9AGAM</name>
<organism evidence="2 3">
    <name type="scientific">Sistotremastrum suecicum HHB10207 ss-3</name>
    <dbReference type="NCBI Taxonomy" id="1314776"/>
    <lineage>
        <taxon>Eukaryota</taxon>
        <taxon>Fungi</taxon>
        <taxon>Dikarya</taxon>
        <taxon>Basidiomycota</taxon>
        <taxon>Agaricomycotina</taxon>
        <taxon>Agaricomycetes</taxon>
        <taxon>Sistotremastrales</taxon>
        <taxon>Sistotremastraceae</taxon>
        <taxon>Sistotremastrum</taxon>
    </lineage>
</organism>
<dbReference type="AlphaFoldDB" id="A0A166F9Z0"/>
<dbReference type="EMBL" id="KV428033">
    <property type="protein sequence ID" value="KZT40437.1"/>
    <property type="molecule type" value="Genomic_DNA"/>
</dbReference>
<feature type="compositionally biased region" description="Basic residues" evidence="1">
    <location>
        <begin position="37"/>
        <end position="46"/>
    </location>
</feature>
<proteinExistence type="predicted"/>
<accession>A0A166F9Z0</accession>
<gene>
    <name evidence="2" type="ORF">SISSUDRAFT_1044364</name>
</gene>
<evidence type="ECO:0000313" key="3">
    <source>
        <dbReference type="Proteomes" id="UP000076798"/>
    </source>
</evidence>